<feature type="compositionally biased region" description="Basic and acidic residues" evidence="2">
    <location>
        <begin position="8"/>
        <end position="17"/>
    </location>
</feature>
<proteinExistence type="predicted"/>
<feature type="region of interest" description="Disordered" evidence="2">
    <location>
        <begin position="1"/>
        <end position="21"/>
    </location>
</feature>
<dbReference type="InterPro" id="IPR043424">
    <property type="entry name" value="BLT-like"/>
</dbReference>
<dbReference type="STRING" id="13333.W1P1F4"/>
<feature type="region of interest" description="Disordered" evidence="2">
    <location>
        <begin position="105"/>
        <end position="147"/>
    </location>
</feature>
<evidence type="ECO:0000256" key="2">
    <source>
        <dbReference type="SAM" id="MobiDB-lite"/>
    </source>
</evidence>
<reference evidence="4" key="1">
    <citation type="journal article" date="2013" name="Science">
        <title>The Amborella genome and the evolution of flowering plants.</title>
        <authorList>
            <consortium name="Amborella Genome Project"/>
        </authorList>
    </citation>
    <scope>NUCLEOTIDE SEQUENCE [LARGE SCALE GENOMIC DNA]</scope>
</reference>
<feature type="compositionally biased region" description="Basic and acidic residues" evidence="2">
    <location>
        <begin position="119"/>
        <end position="134"/>
    </location>
</feature>
<feature type="coiled-coil region" evidence="1">
    <location>
        <begin position="249"/>
        <end position="283"/>
    </location>
</feature>
<sequence>MGNKKKRREEGEEKKGDLGAGKQEPGFCIKLKKGILVGERGGPCTPVLPWKMIPLCACAPTTTTTATYKSNDKEAAIEAPNLSARKLGAILWELQVQEEYRTKMKKGGLLRPHSYSYQSKDKEKDNNSKALEDHHHHHHHLADPRHIRTFEDQEPASVSSLRRQVAASLIHHHKSLERNGRALQPLSPASCSSMEVATYNQVITPTSSVDLKLRPGEAGYSLKTSTELLKVLNRIWSLEEQHVSNVSLVKALKLELDHARVRIQELMQEQQADRHEIDDLMKQVAEDKHLRKTKEQDRIRAAVQSVRDELEDERKLRRRSESLHRKLAKELGEVKSAFSKVFEELGWERKTRVLLEDLCDELAKRIGEYEVEVRGSKHGSEIDRDETEVCLVVHIAKAWVDERVQMKLANSRHRSGEKNLITDRLRCEIESFLQVKQSHYNSMNSNGKSRRRSLESIHLNGATSAPQDAAEEDSVDSDLRLCFELNKNATDSGVQANLQGFQNIEPLEERGRLKSAKPKSGSGEKIRYRNVSRLQVQFDKVDSAQPCDEDRLHADLIAVVEGDKANQNSNFDISQTSDICDAQEGGNNRKGRRDNTQGSITFNCIDNLIGNQKLFSEGNKTQPETVLTEDSCGHSSWMGSLGVGRKDISVGEGSVQQWRTRQTSPDLQFTERSSRWVQGTRENTLKAKLMEARLEGQQARLRTLKGA</sequence>
<keyword evidence="1" id="KW-0175">Coiled coil</keyword>
<evidence type="ECO:0000313" key="4">
    <source>
        <dbReference type="Proteomes" id="UP000017836"/>
    </source>
</evidence>
<dbReference type="AlphaFoldDB" id="W1P1F4"/>
<accession>W1P1F4</accession>
<gene>
    <name evidence="3" type="ORF">AMTR_s00097p00116930</name>
</gene>
<dbReference type="PANTHER" id="PTHR31071">
    <property type="entry name" value="GB|AAF24581.1"/>
    <property type="match status" value="1"/>
</dbReference>
<protein>
    <submittedName>
        <fullName evidence="3">Uncharacterized protein</fullName>
    </submittedName>
</protein>
<keyword evidence="4" id="KW-1185">Reference proteome</keyword>
<organism evidence="3 4">
    <name type="scientific">Amborella trichopoda</name>
    <dbReference type="NCBI Taxonomy" id="13333"/>
    <lineage>
        <taxon>Eukaryota</taxon>
        <taxon>Viridiplantae</taxon>
        <taxon>Streptophyta</taxon>
        <taxon>Embryophyta</taxon>
        <taxon>Tracheophyta</taxon>
        <taxon>Spermatophyta</taxon>
        <taxon>Magnoliopsida</taxon>
        <taxon>Amborellales</taxon>
        <taxon>Amborellaceae</taxon>
        <taxon>Amborella</taxon>
    </lineage>
</organism>
<dbReference type="Proteomes" id="UP000017836">
    <property type="component" value="Unassembled WGS sequence"/>
</dbReference>
<dbReference type="PANTHER" id="PTHR31071:SF9">
    <property type="entry name" value="INTRACELLULAR PROTEIN TRANSPORT PROTEIN USO1-RELATED"/>
    <property type="match status" value="1"/>
</dbReference>
<dbReference type="eggNOG" id="ENOG502QSIG">
    <property type="taxonomic scope" value="Eukaryota"/>
</dbReference>
<name>W1P1F4_AMBTC</name>
<dbReference type="Gramene" id="ERN01743">
    <property type="protein sequence ID" value="ERN01743"/>
    <property type="gene ID" value="AMTR_s00097p00116930"/>
</dbReference>
<dbReference type="HOGENOM" id="CLU_029750_0_0_1"/>
<dbReference type="EMBL" id="KI394743">
    <property type="protein sequence ID" value="ERN01743.1"/>
    <property type="molecule type" value="Genomic_DNA"/>
</dbReference>
<dbReference type="OMA" id="PPLAKMH"/>
<evidence type="ECO:0000313" key="3">
    <source>
        <dbReference type="EMBL" id="ERN01743.1"/>
    </source>
</evidence>
<evidence type="ECO:0000256" key="1">
    <source>
        <dbReference type="SAM" id="Coils"/>
    </source>
</evidence>